<dbReference type="Pfam" id="PF16264">
    <property type="entry name" value="SatD"/>
    <property type="match status" value="1"/>
</dbReference>
<dbReference type="OrthoDB" id="3197351at2"/>
<sequence length="128" mass="14580">MNYITLIFDLKDSRNIENRDELQKMLINSIKTCNELFANIIASPFLITLGDEWEGLLFENSDYSKIINFFRDALPENIDFYTGVGIGAVSIHNFELTVNQLDGPSFHLARKAVKYAKKNNCSVSILIN</sequence>
<accession>A0A3R5U9U7</accession>
<evidence type="ECO:0008006" key="3">
    <source>
        <dbReference type="Google" id="ProtNLM"/>
    </source>
</evidence>
<protein>
    <recommendedName>
        <fullName evidence="3">SatD family (SatD)</fullName>
    </recommendedName>
</protein>
<reference evidence="1 2" key="1">
    <citation type="submission" date="2018-01" db="EMBL/GenBank/DDBJ databases">
        <title>Genome Sequencing and Assembly of Anaerobacter polyendosporus strain CT4.</title>
        <authorList>
            <person name="Tachaapaikoon C."/>
            <person name="Sutheeworapong S."/>
            <person name="Jenjaroenpun P."/>
            <person name="Wongsurawat T."/>
            <person name="Nookeaw I."/>
            <person name="Cheawchanlertfa P."/>
            <person name="Kosugi A."/>
            <person name="Cheevadhanarak S."/>
            <person name="Ratanakhanokchai K."/>
        </authorList>
    </citation>
    <scope>NUCLEOTIDE SEQUENCE [LARGE SCALE GENOMIC DNA]</scope>
    <source>
        <strain evidence="1 2">CT4</strain>
    </source>
</reference>
<organism evidence="1 2">
    <name type="scientific">Clostridium manihotivorum</name>
    <dbReference type="NCBI Taxonomy" id="2320868"/>
    <lineage>
        <taxon>Bacteria</taxon>
        <taxon>Bacillati</taxon>
        <taxon>Bacillota</taxon>
        <taxon>Clostridia</taxon>
        <taxon>Eubacteriales</taxon>
        <taxon>Clostridiaceae</taxon>
        <taxon>Clostridium</taxon>
    </lineage>
</organism>
<dbReference type="Proteomes" id="UP000286268">
    <property type="component" value="Chromosome"/>
</dbReference>
<dbReference type="InterPro" id="IPR032580">
    <property type="entry name" value="SatD"/>
</dbReference>
<dbReference type="RefSeq" id="WP_128213824.1">
    <property type="nucleotide sequence ID" value="NZ_CP025746.1"/>
</dbReference>
<gene>
    <name evidence="1" type="ORF">C1I91_16425</name>
</gene>
<dbReference type="EMBL" id="CP025746">
    <property type="protein sequence ID" value="QAA33094.1"/>
    <property type="molecule type" value="Genomic_DNA"/>
</dbReference>
<evidence type="ECO:0000313" key="2">
    <source>
        <dbReference type="Proteomes" id="UP000286268"/>
    </source>
</evidence>
<evidence type="ECO:0000313" key="1">
    <source>
        <dbReference type="EMBL" id="QAA33094.1"/>
    </source>
</evidence>
<proteinExistence type="predicted"/>
<name>A0A3R5U9U7_9CLOT</name>
<keyword evidence="2" id="KW-1185">Reference proteome</keyword>
<dbReference type="KEGG" id="cmah:C1I91_16425"/>
<dbReference type="AlphaFoldDB" id="A0A3R5U9U7"/>